<gene>
    <name evidence="4" type="ORF">WJX75_008199</name>
</gene>
<accession>A0ABR2YRF6</accession>
<feature type="region of interest" description="Disordered" evidence="1">
    <location>
        <begin position="1257"/>
        <end position="1400"/>
    </location>
</feature>
<sequence length="1400" mass="142203">MQRRGPFAALLFAAQCVSFCLLFAEADALGSSGASTQGTLGNNEIIQLLQDIPVTMRNTDTVACRLPVVWKDELLTNCKEATKISPTPWCFTADYNKRRACTAEASATRPLSWFLAAKMATDGKPGSLCSISGGSVAGYNMTACSQQLVCAPMKSGKLVGTGIGFCNLTAPGQSYEVALDTRPQFLTNGLLPVLTPAAQAKTVSDDNTGSTVGAVNGLQDVQVATRVTTQGADCKLPLVYKGALVTDCFDMNGQSSCFTDNLQTLQPCKEAGKEVATQPLSDVLADGSATAGSHGDLCKLYADAGANIGALNVSACDTKLACTPLQVAPLVGSGFGYCSNAAGNTTGEVDAALPSSAGGVASLSAYNVLPRTTIINEKCRLPVVYGDSLLLDCVPLSSGSKVPECFVEGLSVVDECKPATAAGSSLQALMNAGNATDGKDGALCMMDPSVGKVCEGDMSCMPLTGPLSGAGVGYCTDTHAIKGRDAAKEYYVAKRHTVAGIPCRLPMIAGGNLLLDCTKANGKEVCFPEGSEVPAECAPDAQPVTAALSSLMNAGQAMDGMKNSMCTDTDRFRGKKVGCNTPLACEAMIGPLLHSGYGYCTDLNIGKFGMTGAMRASKVAQRRTVAGVPCRLPLMYNGQLQMDCTKSADGKTEQCFVAGQNTPQTCDPNPYGDAIKLPILMASGQAGDGGLNSICALPRNGSGPSDCNAPMWCKASDVPPLHGSGYGSCTDETYVAPAAPAVAASAQPQAAVAPASPLDGFEVAVRTTRAGSSCRLPLIYKGNLILDCRDFNNSSVEQCFTKGSSEPQPCKPPASGEVYPRLTDALASGNVIDGDEGSLCVLNPGTGKLAPGSKSPYIPASAGGGGCNLGLNCLSLRGPLDGSGYGYCALTLDGQTPIKTGNVAGGLVGVRVAQRLTIDGKKCRLPVVYQGELIRDCRSLDGSSPSQCFVEGLNTVQDCADTRNYPTELVPALLAAGKGADGEDGSLCTTMLSSGTPANSKVLPCKSPFACLPLQAGGDAGSGNGYCTFLGQQSREGAAAITVSNRVTEGGSSCRLPIVYKGELLTGCVPVNGVDKCFTGDLSAGPATCAKAQGGYNLTSFAGLLAAGKGADGREGSLCDPKASGSAVLGCNGGLSCVPMSKGPLATAKFGSCLGGEEAKKALAAIGSAAPQPIKQAECGPACIAGAAVGGALLAALLVSGAWWFSVRRTRAKRKSMFSKFDDAEFADVAAAFGEGAAKPKPKAVSIAPARSSDIGAAPVHKSALPIPTSRPPRPSASKPSPSTSPAARKPAAGSGGGGGSGDTPASLIGPNLSALASQRSSNLTDSSPFAQTLERKSSQALSARSSEAEEIPSAGGRGGGARSRQSAASAQSIPDEEGVGPSEDSASSTRSNAALMKKD</sequence>
<keyword evidence="3" id="KW-0732">Signal</keyword>
<feature type="chain" id="PRO_5046420781" evidence="3">
    <location>
        <begin position="29"/>
        <end position="1400"/>
    </location>
</feature>
<protein>
    <submittedName>
        <fullName evidence="4">Uncharacterized protein</fullName>
    </submittedName>
</protein>
<keyword evidence="5" id="KW-1185">Reference proteome</keyword>
<organism evidence="4 5">
    <name type="scientific">Coccomyxa subellipsoidea</name>
    <dbReference type="NCBI Taxonomy" id="248742"/>
    <lineage>
        <taxon>Eukaryota</taxon>
        <taxon>Viridiplantae</taxon>
        <taxon>Chlorophyta</taxon>
        <taxon>core chlorophytes</taxon>
        <taxon>Trebouxiophyceae</taxon>
        <taxon>Trebouxiophyceae incertae sedis</taxon>
        <taxon>Coccomyxaceae</taxon>
        <taxon>Coccomyxa</taxon>
    </lineage>
</organism>
<evidence type="ECO:0000313" key="5">
    <source>
        <dbReference type="Proteomes" id="UP001491310"/>
    </source>
</evidence>
<evidence type="ECO:0000256" key="2">
    <source>
        <dbReference type="SAM" id="Phobius"/>
    </source>
</evidence>
<keyword evidence="2" id="KW-0472">Membrane</keyword>
<proteinExistence type="predicted"/>
<dbReference type="Proteomes" id="UP001491310">
    <property type="component" value="Unassembled WGS sequence"/>
</dbReference>
<name>A0ABR2YRF6_9CHLO</name>
<dbReference type="EMBL" id="JALJOT010000007">
    <property type="protein sequence ID" value="KAK9909171.1"/>
    <property type="molecule type" value="Genomic_DNA"/>
</dbReference>
<feature type="compositionally biased region" description="Polar residues" evidence="1">
    <location>
        <begin position="1315"/>
        <end position="1331"/>
    </location>
</feature>
<evidence type="ECO:0000313" key="4">
    <source>
        <dbReference type="EMBL" id="KAK9909171.1"/>
    </source>
</evidence>
<feature type="transmembrane region" description="Helical" evidence="2">
    <location>
        <begin position="1184"/>
        <end position="1207"/>
    </location>
</feature>
<keyword evidence="2" id="KW-0812">Transmembrane</keyword>
<feature type="compositionally biased region" description="Low complexity" evidence="1">
    <location>
        <begin position="1276"/>
        <end position="1293"/>
    </location>
</feature>
<feature type="signal peptide" evidence="3">
    <location>
        <begin position="1"/>
        <end position="28"/>
    </location>
</feature>
<reference evidence="4 5" key="1">
    <citation type="journal article" date="2024" name="Nat. Commun.">
        <title>Phylogenomics reveals the evolutionary origins of lichenization in chlorophyte algae.</title>
        <authorList>
            <person name="Puginier C."/>
            <person name="Libourel C."/>
            <person name="Otte J."/>
            <person name="Skaloud P."/>
            <person name="Haon M."/>
            <person name="Grisel S."/>
            <person name="Petersen M."/>
            <person name="Berrin J.G."/>
            <person name="Delaux P.M."/>
            <person name="Dal Grande F."/>
            <person name="Keller J."/>
        </authorList>
    </citation>
    <scope>NUCLEOTIDE SEQUENCE [LARGE SCALE GENOMIC DNA]</scope>
    <source>
        <strain evidence="4 5">SAG 216-7</strain>
    </source>
</reference>
<comment type="caution">
    <text evidence="4">The sequence shown here is derived from an EMBL/GenBank/DDBJ whole genome shotgun (WGS) entry which is preliminary data.</text>
</comment>
<feature type="compositionally biased region" description="Low complexity" evidence="1">
    <location>
        <begin position="1363"/>
        <end position="1373"/>
    </location>
</feature>
<keyword evidence="2" id="KW-1133">Transmembrane helix</keyword>
<evidence type="ECO:0000256" key="1">
    <source>
        <dbReference type="SAM" id="MobiDB-lite"/>
    </source>
</evidence>
<evidence type="ECO:0000256" key="3">
    <source>
        <dbReference type="SAM" id="SignalP"/>
    </source>
</evidence>